<evidence type="ECO:0000256" key="3">
    <source>
        <dbReference type="ARBA" id="ARBA00022989"/>
    </source>
</evidence>
<keyword evidence="4 5" id="KW-0472">Membrane</keyword>
<dbReference type="EMBL" id="SSSM01000003">
    <property type="protein sequence ID" value="THG31819.1"/>
    <property type="molecule type" value="Genomic_DNA"/>
</dbReference>
<evidence type="ECO:0000313" key="7">
    <source>
        <dbReference type="Proteomes" id="UP000309133"/>
    </source>
</evidence>
<feature type="transmembrane region" description="Helical" evidence="5">
    <location>
        <begin position="81"/>
        <end position="103"/>
    </location>
</feature>
<gene>
    <name evidence="6" type="ORF">E6C64_07150</name>
</gene>
<evidence type="ECO:0000256" key="1">
    <source>
        <dbReference type="ARBA" id="ARBA00004141"/>
    </source>
</evidence>
<dbReference type="GO" id="GO:0016020">
    <property type="term" value="C:membrane"/>
    <property type="evidence" value="ECO:0007669"/>
    <property type="project" value="UniProtKB-SubCell"/>
</dbReference>
<dbReference type="PANTHER" id="PTHR36974:SF1">
    <property type="entry name" value="DOXX FAMILY MEMBRANE PROTEIN"/>
    <property type="match status" value="1"/>
</dbReference>
<accession>A0A4S4FN07</accession>
<dbReference type="OrthoDB" id="5120128at2"/>
<evidence type="ECO:0008006" key="8">
    <source>
        <dbReference type="Google" id="ProtNLM"/>
    </source>
</evidence>
<comment type="caution">
    <text evidence="6">The sequence shown here is derived from an EMBL/GenBank/DDBJ whole genome shotgun (WGS) entry which is preliminary data.</text>
</comment>
<dbReference type="AlphaFoldDB" id="A0A4S4FN07"/>
<feature type="transmembrane region" description="Helical" evidence="5">
    <location>
        <begin position="115"/>
        <end position="134"/>
    </location>
</feature>
<comment type="subcellular location">
    <subcellularLocation>
        <location evidence="1">Membrane</location>
        <topology evidence="1">Multi-pass membrane protein</topology>
    </subcellularLocation>
</comment>
<name>A0A4S4FN07_9MICO</name>
<evidence type="ECO:0000313" key="6">
    <source>
        <dbReference type="EMBL" id="THG31819.1"/>
    </source>
</evidence>
<feature type="transmembrane region" description="Helical" evidence="5">
    <location>
        <begin position="54"/>
        <end position="75"/>
    </location>
</feature>
<organism evidence="6 7">
    <name type="scientific">Naasia lichenicola</name>
    <dbReference type="NCBI Taxonomy" id="2565933"/>
    <lineage>
        <taxon>Bacteria</taxon>
        <taxon>Bacillati</taxon>
        <taxon>Actinomycetota</taxon>
        <taxon>Actinomycetes</taxon>
        <taxon>Micrococcales</taxon>
        <taxon>Microbacteriaceae</taxon>
        <taxon>Naasia</taxon>
    </lineage>
</organism>
<sequence>MNGFEVAQWVIRIAFALAFIGMGLNHFRRGPAKVMAKMVPPALRGTGALSPARLVLYTGICEVAGGVGLVVPAALIPGVQYAAAIALIVFLIAVFPANAYAAAHPETFRSLAIPFWPRFLAQVVMIGLLGVTLAA</sequence>
<proteinExistence type="predicted"/>
<dbReference type="InterPro" id="IPR032808">
    <property type="entry name" value="DoxX"/>
</dbReference>
<reference evidence="6 7" key="1">
    <citation type="submission" date="2019-04" db="EMBL/GenBank/DDBJ databases">
        <authorList>
            <person name="Jiang L."/>
        </authorList>
    </citation>
    <scope>NUCLEOTIDE SEQUENCE [LARGE SCALE GENOMIC DNA]</scope>
    <source>
        <strain evidence="6 7">YIM 131853</strain>
    </source>
</reference>
<dbReference type="RefSeq" id="WP_136426939.1">
    <property type="nucleotide sequence ID" value="NZ_SSSM01000003.1"/>
</dbReference>
<dbReference type="Pfam" id="PF13564">
    <property type="entry name" value="DoxX_2"/>
    <property type="match status" value="1"/>
</dbReference>
<keyword evidence="2 5" id="KW-0812">Transmembrane</keyword>
<keyword evidence="7" id="KW-1185">Reference proteome</keyword>
<evidence type="ECO:0000256" key="2">
    <source>
        <dbReference type="ARBA" id="ARBA00022692"/>
    </source>
</evidence>
<protein>
    <recommendedName>
        <fullName evidence="8">DoxX family membrane protein</fullName>
    </recommendedName>
</protein>
<feature type="transmembrane region" description="Helical" evidence="5">
    <location>
        <begin position="6"/>
        <end position="27"/>
    </location>
</feature>
<evidence type="ECO:0000256" key="4">
    <source>
        <dbReference type="ARBA" id="ARBA00023136"/>
    </source>
</evidence>
<keyword evidence="3 5" id="KW-1133">Transmembrane helix</keyword>
<dbReference type="Proteomes" id="UP000309133">
    <property type="component" value="Unassembled WGS sequence"/>
</dbReference>
<evidence type="ECO:0000256" key="5">
    <source>
        <dbReference type="SAM" id="Phobius"/>
    </source>
</evidence>
<dbReference type="PANTHER" id="PTHR36974">
    <property type="entry name" value="MEMBRANE PROTEIN-RELATED"/>
    <property type="match status" value="1"/>
</dbReference>